<dbReference type="AlphaFoldDB" id="A0A016UZT1"/>
<keyword evidence="1" id="KW-0732">Signal</keyword>
<evidence type="ECO:0000313" key="2">
    <source>
        <dbReference type="EMBL" id="EYC19968.1"/>
    </source>
</evidence>
<feature type="chain" id="PRO_5001489442" evidence="1">
    <location>
        <begin position="17"/>
        <end position="108"/>
    </location>
</feature>
<accession>A0A016UZT1</accession>
<keyword evidence="3" id="KW-1185">Reference proteome</keyword>
<comment type="caution">
    <text evidence="2">The sequence shown here is derived from an EMBL/GenBank/DDBJ whole genome shotgun (WGS) entry which is preliminary data.</text>
</comment>
<dbReference type="EMBL" id="JARK01001359">
    <property type="protein sequence ID" value="EYC19968.1"/>
    <property type="molecule type" value="Genomic_DNA"/>
</dbReference>
<feature type="signal peptide" evidence="1">
    <location>
        <begin position="1"/>
        <end position="16"/>
    </location>
</feature>
<name>A0A016UZT1_9BILA</name>
<organism evidence="2 3">
    <name type="scientific">Ancylostoma ceylanicum</name>
    <dbReference type="NCBI Taxonomy" id="53326"/>
    <lineage>
        <taxon>Eukaryota</taxon>
        <taxon>Metazoa</taxon>
        <taxon>Ecdysozoa</taxon>
        <taxon>Nematoda</taxon>
        <taxon>Chromadorea</taxon>
        <taxon>Rhabditida</taxon>
        <taxon>Rhabditina</taxon>
        <taxon>Rhabditomorpha</taxon>
        <taxon>Strongyloidea</taxon>
        <taxon>Ancylostomatidae</taxon>
        <taxon>Ancylostomatinae</taxon>
        <taxon>Ancylostoma</taxon>
    </lineage>
</organism>
<evidence type="ECO:0000256" key="1">
    <source>
        <dbReference type="SAM" id="SignalP"/>
    </source>
</evidence>
<reference evidence="3" key="1">
    <citation type="journal article" date="2015" name="Nat. Genet.">
        <title>The genome and transcriptome of the zoonotic hookworm Ancylostoma ceylanicum identify infection-specific gene families.</title>
        <authorList>
            <person name="Schwarz E.M."/>
            <person name="Hu Y."/>
            <person name="Antoshechkin I."/>
            <person name="Miller M.M."/>
            <person name="Sternberg P.W."/>
            <person name="Aroian R.V."/>
        </authorList>
    </citation>
    <scope>NUCLEOTIDE SEQUENCE</scope>
    <source>
        <strain evidence="3">HY135</strain>
    </source>
</reference>
<dbReference type="Proteomes" id="UP000024635">
    <property type="component" value="Unassembled WGS sequence"/>
</dbReference>
<protein>
    <submittedName>
        <fullName evidence="2">Uncharacterized protein</fullName>
    </submittedName>
</protein>
<sequence>MWRHSVSFFLVSELRALEVLPHLRIVSKILMWEKSPEAADHNIIVYVALPKTDEKSVFKPQSLNHALSGAHFLESWAYFKRCDSDAATEICTSDPVAAMRSRAWAYFM</sequence>
<evidence type="ECO:0000313" key="3">
    <source>
        <dbReference type="Proteomes" id="UP000024635"/>
    </source>
</evidence>
<gene>
    <name evidence="2" type="primary">Acey_s0023.g806</name>
    <name evidence="2" type="ORF">Y032_0023g806</name>
</gene>
<proteinExistence type="predicted"/>